<accession>A0ABT7IQ23</accession>
<evidence type="ECO:0000313" key="5">
    <source>
        <dbReference type="Proteomes" id="UP001165481"/>
    </source>
</evidence>
<organism evidence="4 5">
    <name type="scientific">Mesosutterella faecium</name>
    <dbReference type="NCBI Taxonomy" id="2925194"/>
    <lineage>
        <taxon>Bacteria</taxon>
        <taxon>Pseudomonadati</taxon>
        <taxon>Pseudomonadota</taxon>
        <taxon>Betaproteobacteria</taxon>
        <taxon>Burkholderiales</taxon>
        <taxon>Sutterellaceae</taxon>
        <taxon>Mesosutterella</taxon>
    </lineage>
</organism>
<name>A0ABT7IQ23_9BURK</name>
<evidence type="ECO:0000256" key="2">
    <source>
        <dbReference type="ARBA" id="ARBA00023315"/>
    </source>
</evidence>
<dbReference type="CDD" id="cd04301">
    <property type="entry name" value="NAT_SF"/>
    <property type="match status" value="1"/>
</dbReference>
<dbReference type="RefSeq" id="WP_243376356.1">
    <property type="nucleotide sequence ID" value="NZ_JAKZJU020000001.1"/>
</dbReference>
<reference evidence="4" key="1">
    <citation type="submission" date="2023-03" db="EMBL/GenBank/DDBJ databases">
        <title>Mesosutterella sp. nov. isolated from porcine feces.</title>
        <authorList>
            <person name="Yu S."/>
        </authorList>
    </citation>
    <scope>NUCLEOTIDE SEQUENCE</scope>
    <source>
        <strain evidence="4">AGMB02718</strain>
    </source>
</reference>
<dbReference type="PANTHER" id="PTHR43072">
    <property type="entry name" value="N-ACETYLTRANSFERASE"/>
    <property type="match status" value="1"/>
</dbReference>
<dbReference type="EMBL" id="JAKZJU020000001">
    <property type="protein sequence ID" value="MDL2060060.1"/>
    <property type="molecule type" value="Genomic_DNA"/>
</dbReference>
<keyword evidence="2" id="KW-0012">Acyltransferase</keyword>
<protein>
    <submittedName>
        <fullName evidence="4">N-acetyltransferase family protein</fullName>
    </submittedName>
</protein>
<dbReference type="PROSITE" id="PS51186">
    <property type="entry name" value="GNAT"/>
    <property type="match status" value="1"/>
</dbReference>
<keyword evidence="1" id="KW-0808">Transferase</keyword>
<gene>
    <name evidence="4" type="ORF">MUN46_008955</name>
</gene>
<dbReference type="Proteomes" id="UP001165481">
    <property type="component" value="Unassembled WGS sequence"/>
</dbReference>
<dbReference type="Pfam" id="PF13420">
    <property type="entry name" value="Acetyltransf_4"/>
    <property type="match status" value="1"/>
</dbReference>
<dbReference type="PANTHER" id="PTHR43072:SF23">
    <property type="entry name" value="UPF0039 PROTEIN C11D3.02C"/>
    <property type="match status" value="1"/>
</dbReference>
<evidence type="ECO:0000259" key="3">
    <source>
        <dbReference type="PROSITE" id="PS51186"/>
    </source>
</evidence>
<proteinExistence type="predicted"/>
<dbReference type="Gene3D" id="3.40.630.30">
    <property type="match status" value="1"/>
</dbReference>
<dbReference type="InterPro" id="IPR016181">
    <property type="entry name" value="Acyl_CoA_acyltransferase"/>
</dbReference>
<keyword evidence="5" id="KW-1185">Reference proteome</keyword>
<feature type="domain" description="N-acetyltransferase" evidence="3">
    <location>
        <begin position="1"/>
        <end position="163"/>
    </location>
</feature>
<comment type="caution">
    <text evidence="4">The sequence shown here is derived from an EMBL/GenBank/DDBJ whole genome shotgun (WGS) entry which is preliminary data.</text>
</comment>
<evidence type="ECO:0000256" key="1">
    <source>
        <dbReference type="ARBA" id="ARBA00022679"/>
    </source>
</evidence>
<dbReference type="InterPro" id="IPR000182">
    <property type="entry name" value="GNAT_dom"/>
</dbReference>
<dbReference type="SUPFAM" id="SSF55729">
    <property type="entry name" value="Acyl-CoA N-acyltransferases (Nat)"/>
    <property type="match status" value="1"/>
</dbReference>
<evidence type="ECO:0000313" key="4">
    <source>
        <dbReference type="EMBL" id="MDL2060060.1"/>
    </source>
</evidence>
<sequence length="163" mass="17998">MNIRRAVQADLPKLLEIYNYEVVNGVATFDTEPLTLKERQAWFDAHNVGNHPLIVAEADGVPAGYATLSTFNSKAAYDSTVELSIYVAPECRGRHVGRELMGAIIALAKEDPRTHRVVSIITGTNEASIALHKKFGFRYAGTITEAGFKKGRYLDVGYWELAV</sequence>